<gene>
    <name evidence="10" type="ORF">M421DRAFT_426715</name>
</gene>
<evidence type="ECO:0000256" key="6">
    <source>
        <dbReference type="ARBA" id="ARBA00023004"/>
    </source>
</evidence>
<dbReference type="EMBL" id="ML979019">
    <property type="protein sequence ID" value="KAF1922647.1"/>
    <property type="molecule type" value="Genomic_DNA"/>
</dbReference>
<keyword evidence="11" id="KW-1185">Reference proteome</keyword>
<dbReference type="OrthoDB" id="1470350at2759"/>
<dbReference type="GO" id="GO:0005506">
    <property type="term" value="F:iron ion binding"/>
    <property type="evidence" value="ECO:0007669"/>
    <property type="project" value="InterPro"/>
</dbReference>
<dbReference type="InterPro" id="IPR001128">
    <property type="entry name" value="Cyt_P450"/>
</dbReference>
<dbReference type="GO" id="GO:0020037">
    <property type="term" value="F:heme binding"/>
    <property type="evidence" value="ECO:0007669"/>
    <property type="project" value="InterPro"/>
</dbReference>
<keyword evidence="4 8" id="KW-0479">Metal-binding</keyword>
<dbReference type="InterPro" id="IPR036396">
    <property type="entry name" value="Cyt_P450_sf"/>
</dbReference>
<evidence type="ECO:0000256" key="7">
    <source>
        <dbReference type="ARBA" id="ARBA00023033"/>
    </source>
</evidence>
<evidence type="ECO:0000256" key="5">
    <source>
        <dbReference type="ARBA" id="ARBA00023002"/>
    </source>
</evidence>
<evidence type="ECO:0000256" key="2">
    <source>
        <dbReference type="ARBA" id="ARBA00010617"/>
    </source>
</evidence>
<dbReference type="InterPro" id="IPR017972">
    <property type="entry name" value="Cyt_P450_CS"/>
</dbReference>
<reference evidence="10" key="1">
    <citation type="journal article" date="2020" name="Stud. Mycol.">
        <title>101 Dothideomycetes genomes: a test case for predicting lifestyles and emergence of pathogens.</title>
        <authorList>
            <person name="Haridas S."/>
            <person name="Albert R."/>
            <person name="Binder M."/>
            <person name="Bloem J."/>
            <person name="Labutti K."/>
            <person name="Salamov A."/>
            <person name="Andreopoulos B."/>
            <person name="Baker S."/>
            <person name="Barry K."/>
            <person name="Bills G."/>
            <person name="Bluhm B."/>
            <person name="Cannon C."/>
            <person name="Castanera R."/>
            <person name="Culley D."/>
            <person name="Daum C."/>
            <person name="Ezra D."/>
            <person name="Gonzalez J."/>
            <person name="Henrissat B."/>
            <person name="Kuo A."/>
            <person name="Liang C."/>
            <person name="Lipzen A."/>
            <person name="Lutzoni F."/>
            <person name="Magnuson J."/>
            <person name="Mondo S."/>
            <person name="Nolan M."/>
            <person name="Ohm R."/>
            <person name="Pangilinan J."/>
            <person name="Park H.-J."/>
            <person name="Ramirez L."/>
            <person name="Alfaro M."/>
            <person name="Sun H."/>
            <person name="Tritt A."/>
            <person name="Yoshinaga Y."/>
            <person name="Zwiers L.-H."/>
            <person name="Turgeon B."/>
            <person name="Goodwin S."/>
            <person name="Spatafora J."/>
            <person name="Crous P."/>
            <person name="Grigoriev I."/>
        </authorList>
    </citation>
    <scope>NUCLEOTIDE SEQUENCE</scope>
    <source>
        <strain evidence="10">CBS 183.55</strain>
    </source>
</reference>
<evidence type="ECO:0000256" key="4">
    <source>
        <dbReference type="ARBA" id="ARBA00022723"/>
    </source>
</evidence>
<organism evidence="10 11">
    <name type="scientific">Didymella exigua CBS 183.55</name>
    <dbReference type="NCBI Taxonomy" id="1150837"/>
    <lineage>
        <taxon>Eukaryota</taxon>
        <taxon>Fungi</taxon>
        <taxon>Dikarya</taxon>
        <taxon>Ascomycota</taxon>
        <taxon>Pezizomycotina</taxon>
        <taxon>Dothideomycetes</taxon>
        <taxon>Pleosporomycetidae</taxon>
        <taxon>Pleosporales</taxon>
        <taxon>Pleosporineae</taxon>
        <taxon>Didymellaceae</taxon>
        <taxon>Didymella</taxon>
    </lineage>
</organism>
<dbReference type="AlphaFoldDB" id="A0A6A5R9Y1"/>
<evidence type="ECO:0000256" key="1">
    <source>
        <dbReference type="ARBA" id="ARBA00001971"/>
    </source>
</evidence>
<dbReference type="PRINTS" id="PR01239">
    <property type="entry name" value="EP450IICYP52"/>
</dbReference>
<dbReference type="Pfam" id="PF00067">
    <property type="entry name" value="p450"/>
    <property type="match status" value="1"/>
</dbReference>
<evidence type="ECO:0000256" key="8">
    <source>
        <dbReference type="PIRSR" id="PIRSR602402-1"/>
    </source>
</evidence>
<evidence type="ECO:0000256" key="9">
    <source>
        <dbReference type="RuleBase" id="RU000461"/>
    </source>
</evidence>
<evidence type="ECO:0000256" key="3">
    <source>
        <dbReference type="ARBA" id="ARBA00022617"/>
    </source>
</evidence>
<dbReference type="PANTHER" id="PTHR24287">
    <property type="entry name" value="P450, PUTATIVE (EUROFUNG)-RELATED"/>
    <property type="match status" value="1"/>
</dbReference>
<dbReference type="Gene3D" id="1.10.630.10">
    <property type="entry name" value="Cytochrome P450"/>
    <property type="match status" value="1"/>
</dbReference>
<dbReference type="SUPFAM" id="SSF48264">
    <property type="entry name" value="Cytochrome P450"/>
    <property type="match status" value="1"/>
</dbReference>
<dbReference type="GO" id="GO:0016712">
    <property type="term" value="F:oxidoreductase activity, acting on paired donors, with incorporation or reduction of molecular oxygen, reduced flavin or flavoprotein as one donor, and incorporation of one atom of oxygen"/>
    <property type="evidence" value="ECO:0007669"/>
    <property type="project" value="InterPro"/>
</dbReference>
<dbReference type="PRINTS" id="PR00385">
    <property type="entry name" value="P450"/>
</dbReference>
<dbReference type="PANTHER" id="PTHR24287:SF1">
    <property type="entry name" value="P450, PUTATIVE (EUROFUNG)-RELATED"/>
    <property type="match status" value="1"/>
</dbReference>
<keyword evidence="3 8" id="KW-0349">Heme</keyword>
<dbReference type="PRINTS" id="PR00464">
    <property type="entry name" value="EP450II"/>
</dbReference>
<dbReference type="InterPro" id="IPR047146">
    <property type="entry name" value="Cyt_P450_E_CYP52_fungi"/>
</dbReference>
<evidence type="ECO:0000313" key="11">
    <source>
        <dbReference type="Proteomes" id="UP000800082"/>
    </source>
</evidence>
<dbReference type="CDD" id="cd11063">
    <property type="entry name" value="CYP52"/>
    <property type="match status" value="1"/>
</dbReference>
<comment type="similarity">
    <text evidence="2 9">Belongs to the cytochrome P450 family.</text>
</comment>
<keyword evidence="5 9" id="KW-0560">Oxidoreductase</keyword>
<feature type="binding site" description="axial binding residue" evidence="8">
    <location>
        <position position="473"/>
    </location>
    <ligand>
        <name>heme</name>
        <dbReference type="ChEBI" id="CHEBI:30413"/>
    </ligand>
    <ligandPart>
        <name>Fe</name>
        <dbReference type="ChEBI" id="CHEBI:18248"/>
    </ligandPart>
</feature>
<dbReference type="InterPro" id="IPR002402">
    <property type="entry name" value="Cyt_P450_E_grp-II"/>
</dbReference>
<dbReference type="InterPro" id="IPR002974">
    <property type="entry name" value="Cyt_P450_E_CYP52_ascomycetes"/>
</dbReference>
<proteinExistence type="inferred from homology"/>
<accession>A0A6A5R9Y1</accession>
<name>A0A6A5R9Y1_9PLEO</name>
<dbReference type="Proteomes" id="UP000800082">
    <property type="component" value="Unassembled WGS sequence"/>
</dbReference>
<dbReference type="RefSeq" id="XP_033442900.1">
    <property type="nucleotide sequence ID" value="XM_033594483.1"/>
</dbReference>
<comment type="cofactor">
    <cofactor evidence="1 8">
        <name>heme</name>
        <dbReference type="ChEBI" id="CHEBI:30413"/>
    </cofactor>
</comment>
<keyword evidence="7 9" id="KW-0503">Monooxygenase</keyword>
<evidence type="ECO:0000313" key="10">
    <source>
        <dbReference type="EMBL" id="KAF1922647.1"/>
    </source>
</evidence>
<dbReference type="PROSITE" id="PS00086">
    <property type="entry name" value="CYTOCHROME_P450"/>
    <property type="match status" value="1"/>
</dbReference>
<dbReference type="GeneID" id="54352151"/>
<protein>
    <submittedName>
        <fullName evidence="10">Cytochrome P450 52A12</fullName>
    </submittedName>
</protein>
<sequence>MHNTILLALWAGGSFILYKIVAHLLTERYYRNEAKRLGCEPAYKFKLLDFQGIRNVSRMIAADKRFHIPEYIKGRVDNACADEGRSITTFDQKALGVRSMFTVDPKNVQAVLATQFKDFGLGEKRNVNFSALLGQGIFSTDGAEWQHARNMLRPQFAREQVSDLDLEEEHIKNLMRVIPVNKDGWTDVTDIQPLFFRLTIDSATEFLFGESVDSQLTALADYASSRPSMVVSEKDFATSFDAAQASVAMATRMGELGWLAFDKTFRHNRDVCWTFIDHYVQKALNLEKASGKRSASGKQKYVLLDALAESTRDPIELRAHMISILLAGRDTTASLLSFTYTLFIKHPEVYQKLRSIILEEFGTYSNPRNITFSTLKSCTYLQWVLNETLRLHPVVPLDGRRALKDTTLPTGGGMNGDKPVYIRKGTQVDYSVYVIQRRKDLWGEDANEFRPERWDARKSGFEYLPFNGGPRICIGQQFALTEAGYVLVRLAQRFESIVGVNNSWDSVDNGGQGYFRTKLSLTGCPADGVKVRMKEAQE</sequence>
<keyword evidence="6 8" id="KW-0408">Iron</keyword>